<accession>A0A151N1B6</accession>
<keyword evidence="3" id="KW-1185">Reference proteome</keyword>
<dbReference type="EMBL" id="AKHW03004154">
    <property type="protein sequence ID" value="KYO30542.1"/>
    <property type="molecule type" value="Genomic_DNA"/>
</dbReference>
<evidence type="ECO:0000313" key="3">
    <source>
        <dbReference type="Proteomes" id="UP000050525"/>
    </source>
</evidence>
<name>A0A151N1B6_ALLMI</name>
<organism evidence="2 3">
    <name type="scientific">Alligator mississippiensis</name>
    <name type="common">American alligator</name>
    <dbReference type="NCBI Taxonomy" id="8496"/>
    <lineage>
        <taxon>Eukaryota</taxon>
        <taxon>Metazoa</taxon>
        <taxon>Chordata</taxon>
        <taxon>Craniata</taxon>
        <taxon>Vertebrata</taxon>
        <taxon>Euteleostomi</taxon>
        <taxon>Archelosauria</taxon>
        <taxon>Archosauria</taxon>
        <taxon>Crocodylia</taxon>
        <taxon>Alligatoridae</taxon>
        <taxon>Alligatorinae</taxon>
        <taxon>Alligator</taxon>
    </lineage>
</organism>
<gene>
    <name evidence="2" type="ORF">Y1Q_0008193</name>
</gene>
<evidence type="ECO:0000313" key="2">
    <source>
        <dbReference type="EMBL" id="KYO30542.1"/>
    </source>
</evidence>
<proteinExistence type="predicted"/>
<dbReference type="AlphaFoldDB" id="A0A151N1B6"/>
<dbReference type="Proteomes" id="UP000050525">
    <property type="component" value="Unassembled WGS sequence"/>
</dbReference>
<comment type="caution">
    <text evidence="2">The sequence shown here is derived from an EMBL/GenBank/DDBJ whole genome shotgun (WGS) entry which is preliminary data.</text>
</comment>
<protein>
    <submittedName>
        <fullName evidence="2">Uncharacterized protein</fullName>
    </submittedName>
</protein>
<evidence type="ECO:0000256" key="1">
    <source>
        <dbReference type="SAM" id="MobiDB-lite"/>
    </source>
</evidence>
<feature type="region of interest" description="Disordered" evidence="1">
    <location>
        <begin position="22"/>
        <end position="73"/>
    </location>
</feature>
<sequence length="73" mass="8247">MEQDTCPFIPVKGTGTALSTFMRRTKQRPDLPSSGKGWDVEEEESMEDKPRSSYTKTTKGPQILHCTQAWASR</sequence>
<reference evidence="2 3" key="1">
    <citation type="journal article" date="2012" name="Genome Biol.">
        <title>Sequencing three crocodilian genomes to illuminate the evolution of archosaurs and amniotes.</title>
        <authorList>
            <person name="St John J.A."/>
            <person name="Braun E.L."/>
            <person name="Isberg S.R."/>
            <person name="Miles L.G."/>
            <person name="Chong A.Y."/>
            <person name="Gongora J."/>
            <person name="Dalzell P."/>
            <person name="Moran C."/>
            <person name="Bed'hom B."/>
            <person name="Abzhanov A."/>
            <person name="Burgess S.C."/>
            <person name="Cooksey A.M."/>
            <person name="Castoe T.A."/>
            <person name="Crawford N.G."/>
            <person name="Densmore L.D."/>
            <person name="Drew J.C."/>
            <person name="Edwards S.V."/>
            <person name="Faircloth B.C."/>
            <person name="Fujita M.K."/>
            <person name="Greenwold M.J."/>
            <person name="Hoffmann F.G."/>
            <person name="Howard J.M."/>
            <person name="Iguchi T."/>
            <person name="Janes D.E."/>
            <person name="Khan S.Y."/>
            <person name="Kohno S."/>
            <person name="de Koning A.J."/>
            <person name="Lance S.L."/>
            <person name="McCarthy F.M."/>
            <person name="McCormack J.E."/>
            <person name="Merchant M.E."/>
            <person name="Peterson D.G."/>
            <person name="Pollock D.D."/>
            <person name="Pourmand N."/>
            <person name="Raney B.J."/>
            <person name="Roessler K.A."/>
            <person name="Sanford J.R."/>
            <person name="Sawyer R.H."/>
            <person name="Schmidt C.J."/>
            <person name="Triplett E.W."/>
            <person name="Tuberville T.D."/>
            <person name="Venegas-Anaya M."/>
            <person name="Howard J.T."/>
            <person name="Jarvis E.D."/>
            <person name="Guillette L.J.Jr."/>
            <person name="Glenn T.C."/>
            <person name="Green R.E."/>
            <person name="Ray D.A."/>
        </authorList>
    </citation>
    <scope>NUCLEOTIDE SEQUENCE [LARGE SCALE GENOMIC DNA]</scope>
    <source>
        <strain evidence="2">KSC_2009_1</strain>
    </source>
</reference>